<proteinExistence type="predicted"/>
<name>G2QC00_THET4</name>
<sequence>MSERATEGSEMEPGRASEPVVDVATQTEDRGATEQQERSLARAQSFERDTQLSKSRPYRETRVLRNHDTAVEAQHRSDGGGAPAVRLDMDLDVDVKMQARINGRLELSILQVFGPR</sequence>
<dbReference type="Proteomes" id="UP000007322">
    <property type="component" value="Chromosome 3"/>
</dbReference>
<feature type="region of interest" description="Disordered" evidence="1">
    <location>
        <begin position="1"/>
        <end position="65"/>
    </location>
</feature>
<feature type="compositionally biased region" description="Basic and acidic residues" evidence="1">
    <location>
        <begin position="27"/>
        <end position="65"/>
    </location>
</feature>
<dbReference type="eggNOG" id="ENOG502T62F">
    <property type="taxonomic scope" value="Eukaryota"/>
</dbReference>
<reference evidence="2 3" key="1">
    <citation type="journal article" date="2011" name="Nat. Biotechnol.">
        <title>Comparative genomic analysis of the thermophilic biomass-degrading fungi Myceliophthora thermophila and Thielavia terrestris.</title>
        <authorList>
            <person name="Berka R.M."/>
            <person name="Grigoriev I.V."/>
            <person name="Otillar R."/>
            <person name="Salamov A."/>
            <person name="Grimwood J."/>
            <person name="Reid I."/>
            <person name="Ishmael N."/>
            <person name="John T."/>
            <person name="Darmond C."/>
            <person name="Moisan M.-C."/>
            <person name="Henrissat B."/>
            <person name="Coutinho P.M."/>
            <person name="Lombard V."/>
            <person name="Natvig D.O."/>
            <person name="Lindquist E."/>
            <person name="Schmutz J."/>
            <person name="Lucas S."/>
            <person name="Harris P."/>
            <person name="Powlowski J."/>
            <person name="Bellemare A."/>
            <person name="Taylor D."/>
            <person name="Butler G."/>
            <person name="de Vries R.P."/>
            <person name="Allijn I.E."/>
            <person name="van den Brink J."/>
            <person name="Ushinsky S."/>
            <person name="Storms R."/>
            <person name="Powell A.J."/>
            <person name="Paulsen I.T."/>
            <person name="Elbourne L.D.H."/>
            <person name="Baker S.E."/>
            <person name="Magnuson J."/>
            <person name="LaBoissiere S."/>
            <person name="Clutterbuck A.J."/>
            <person name="Martinez D."/>
            <person name="Wogulis M."/>
            <person name="de Leon A.L."/>
            <person name="Rey M.W."/>
            <person name="Tsang A."/>
        </authorList>
    </citation>
    <scope>NUCLEOTIDE SEQUENCE [LARGE SCALE GENOMIC DNA]</scope>
    <source>
        <strain evidence="3">ATCC 42464 / BCRC 31852 / DSM 1799</strain>
    </source>
</reference>
<dbReference type="OrthoDB" id="2873061at2759"/>
<dbReference type="InParanoid" id="G2QC00"/>
<dbReference type="KEGG" id="mtm:MYCTH_2303112"/>
<dbReference type="EMBL" id="CP003004">
    <property type="protein sequence ID" value="AEO57227.1"/>
    <property type="molecule type" value="Genomic_DNA"/>
</dbReference>
<organism evidence="2 3">
    <name type="scientific">Thermothelomyces thermophilus (strain ATCC 42464 / BCRC 31852 / DSM 1799)</name>
    <name type="common">Sporotrichum thermophile</name>
    <dbReference type="NCBI Taxonomy" id="573729"/>
    <lineage>
        <taxon>Eukaryota</taxon>
        <taxon>Fungi</taxon>
        <taxon>Dikarya</taxon>
        <taxon>Ascomycota</taxon>
        <taxon>Pezizomycotina</taxon>
        <taxon>Sordariomycetes</taxon>
        <taxon>Sordariomycetidae</taxon>
        <taxon>Sordariales</taxon>
        <taxon>Chaetomiaceae</taxon>
        <taxon>Thermothelomyces</taxon>
    </lineage>
</organism>
<dbReference type="AlphaFoldDB" id="G2QC00"/>
<feature type="compositionally biased region" description="Basic and acidic residues" evidence="1">
    <location>
        <begin position="1"/>
        <end position="15"/>
    </location>
</feature>
<protein>
    <submittedName>
        <fullName evidence="2">Uncharacterized protein</fullName>
    </submittedName>
</protein>
<dbReference type="GeneID" id="11512533"/>
<keyword evidence="3" id="KW-1185">Reference proteome</keyword>
<evidence type="ECO:0000313" key="3">
    <source>
        <dbReference type="Proteomes" id="UP000007322"/>
    </source>
</evidence>
<accession>G2QC00</accession>
<dbReference type="VEuPathDB" id="FungiDB:MYCTH_2303112"/>
<dbReference type="RefSeq" id="XP_003662472.1">
    <property type="nucleotide sequence ID" value="XM_003662424.1"/>
</dbReference>
<evidence type="ECO:0000313" key="2">
    <source>
        <dbReference type="EMBL" id="AEO57227.1"/>
    </source>
</evidence>
<evidence type="ECO:0000256" key="1">
    <source>
        <dbReference type="SAM" id="MobiDB-lite"/>
    </source>
</evidence>
<gene>
    <name evidence="2" type="ORF">MYCTH_2303112</name>
</gene>
<dbReference type="HOGENOM" id="CLU_112534_0_0_1"/>